<dbReference type="GO" id="GO:0005524">
    <property type="term" value="F:ATP binding"/>
    <property type="evidence" value="ECO:0007669"/>
    <property type="project" value="UniProtKB-KW"/>
</dbReference>
<dbReference type="InterPro" id="IPR050124">
    <property type="entry name" value="tRNA_CCA-adding_enzyme"/>
</dbReference>
<evidence type="ECO:0000256" key="8">
    <source>
        <dbReference type="ARBA" id="ARBA00022840"/>
    </source>
</evidence>
<evidence type="ECO:0000256" key="11">
    <source>
        <dbReference type="RuleBase" id="RU003953"/>
    </source>
</evidence>
<dbReference type="NCBIfam" id="TIGR00277">
    <property type="entry name" value="HDIG"/>
    <property type="match status" value="1"/>
</dbReference>
<name>A0A3R8RXC5_9FLAO</name>
<dbReference type="Pfam" id="PF01743">
    <property type="entry name" value="PolyA_pol"/>
    <property type="match status" value="1"/>
</dbReference>
<comment type="cofactor">
    <cofactor evidence="1">
        <name>Mg(2+)</name>
        <dbReference type="ChEBI" id="CHEBI:18420"/>
    </cofactor>
</comment>
<dbReference type="GO" id="GO:0046872">
    <property type="term" value="F:metal ion binding"/>
    <property type="evidence" value="ECO:0007669"/>
    <property type="project" value="UniProtKB-KW"/>
</dbReference>
<dbReference type="SUPFAM" id="SSF81891">
    <property type="entry name" value="Poly A polymerase C-terminal region-like"/>
    <property type="match status" value="1"/>
</dbReference>
<feature type="domain" description="HD" evidence="12">
    <location>
        <begin position="258"/>
        <end position="366"/>
    </location>
</feature>
<keyword evidence="3" id="KW-0819">tRNA processing</keyword>
<dbReference type="Proteomes" id="UP000286990">
    <property type="component" value="Unassembled WGS sequence"/>
</dbReference>
<dbReference type="PANTHER" id="PTHR47545">
    <property type="entry name" value="MULTIFUNCTIONAL CCA PROTEIN"/>
    <property type="match status" value="1"/>
</dbReference>
<keyword evidence="5" id="KW-0479">Metal-binding</keyword>
<keyword evidence="8" id="KW-0067">ATP-binding</keyword>
<keyword evidence="9" id="KW-0460">Magnesium</keyword>
<dbReference type="InterPro" id="IPR002646">
    <property type="entry name" value="PolA_pol_head_dom"/>
</dbReference>
<dbReference type="AlphaFoldDB" id="A0A3R8RXC5"/>
<dbReference type="FunFam" id="3.30.460.10:FF:000033">
    <property type="entry name" value="Poly A polymerase head domain protein"/>
    <property type="match status" value="1"/>
</dbReference>
<dbReference type="CDD" id="cd05398">
    <property type="entry name" value="NT_ClassII-CCAase"/>
    <property type="match status" value="1"/>
</dbReference>
<dbReference type="PANTHER" id="PTHR47545:SF1">
    <property type="entry name" value="MULTIFUNCTIONAL CCA PROTEIN"/>
    <property type="match status" value="1"/>
</dbReference>
<dbReference type="InterPro" id="IPR032828">
    <property type="entry name" value="PolyA_RNA-bd"/>
</dbReference>
<evidence type="ECO:0000256" key="4">
    <source>
        <dbReference type="ARBA" id="ARBA00022695"/>
    </source>
</evidence>
<dbReference type="GO" id="GO:0042245">
    <property type="term" value="P:RNA repair"/>
    <property type="evidence" value="ECO:0007669"/>
    <property type="project" value="UniProtKB-KW"/>
</dbReference>
<keyword evidence="6" id="KW-0547">Nucleotide-binding</keyword>
<dbReference type="GO" id="GO:0008033">
    <property type="term" value="P:tRNA processing"/>
    <property type="evidence" value="ECO:0007669"/>
    <property type="project" value="UniProtKB-KW"/>
</dbReference>
<evidence type="ECO:0000256" key="5">
    <source>
        <dbReference type="ARBA" id="ARBA00022723"/>
    </source>
</evidence>
<evidence type="ECO:0000256" key="3">
    <source>
        <dbReference type="ARBA" id="ARBA00022694"/>
    </source>
</evidence>
<keyword evidence="10 11" id="KW-0694">RNA-binding</keyword>
<dbReference type="Gene3D" id="3.30.460.10">
    <property type="entry name" value="Beta Polymerase, domain 2"/>
    <property type="match status" value="1"/>
</dbReference>
<dbReference type="Pfam" id="PF12627">
    <property type="entry name" value="PolyA_pol_RNAbd"/>
    <property type="match status" value="1"/>
</dbReference>
<accession>A0A3R8RXC5</accession>
<evidence type="ECO:0000256" key="9">
    <source>
        <dbReference type="ARBA" id="ARBA00022842"/>
    </source>
</evidence>
<dbReference type="OrthoDB" id="9805698at2"/>
<keyword evidence="14" id="KW-1185">Reference proteome</keyword>
<dbReference type="Gene3D" id="1.10.246.80">
    <property type="match status" value="1"/>
</dbReference>
<dbReference type="GO" id="GO:0003723">
    <property type="term" value="F:RNA binding"/>
    <property type="evidence" value="ECO:0007669"/>
    <property type="project" value="UniProtKB-KW"/>
</dbReference>
<proteinExistence type="inferred from homology"/>
<dbReference type="RefSeq" id="WP_125224202.1">
    <property type="nucleotide sequence ID" value="NZ_QUSX01000005.1"/>
</dbReference>
<dbReference type="Gene3D" id="1.10.3090.10">
    <property type="entry name" value="cca-adding enzyme, domain 2"/>
    <property type="match status" value="1"/>
</dbReference>
<sequence length="471" mass="54203">MDYKKALSQPIFEIIGRTADELNLDTYVIGGFVRDYLLNRKTPKDIDVVAVGSGIALARELASKLPKKPQVSVFKNFGTAMVKFGELELEFVGARKESYHRDSRKPVVEDGTLDEDQKRRDFTINALAISLNEKDYGTLIDPFNGLEDLENKLIRTPLDPDITYSDDPLRMMRAIRFATQLDFRIEATSLEAITRNKERIKIISKERIVEELNKIMLCPIPSKGFSLLHTTGLLEIIIPELTALQGIEEIEGQRHKDNFWHTLEVVDNISMETDDLWLRWAALLHDIGKAPTKRFHKKIGWTFHGHEYVGSKMVYKLFKRLRMPLNDKMKFVQKLVMMSSRPIILAEEHVTDSAVRRLVFDASEHVEDLMTLCEADITTKNPKKQRKYKNNFKLVREKIKEVEERDRIRNFQPPVSGEEIMYTFNLKPSKEIGVIKEAIKEAILEGEIPNEYDAAKAFMIKKGLSLGLIPK</sequence>
<reference evidence="14" key="1">
    <citation type="submission" date="2018-12" db="EMBL/GenBank/DDBJ databases">
        <title>Maribacter lutimaris sp. nov., isolated from marine sediment.</title>
        <authorList>
            <person name="Kim K.K."/>
        </authorList>
    </citation>
    <scope>NUCLEOTIDE SEQUENCE [LARGE SCALE GENOMIC DNA]</scope>
    <source>
        <strain evidence="14">PoM-212</strain>
    </source>
</reference>
<dbReference type="SUPFAM" id="SSF81301">
    <property type="entry name" value="Nucleotidyltransferase"/>
    <property type="match status" value="1"/>
</dbReference>
<evidence type="ECO:0000256" key="1">
    <source>
        <dbReference type="ARBA" id="ARBA00001946"/>
    </source>
</evidence>
<evidence type="ECO:0000259" key="12">
    <source>
        <dbReference type="PROSITE" id="PS51831"/>
    </source>
</evidence>
<dbReference type="InterPro" id="IPR003607">
    <property type="entry name" value="HD/PDEase_dom"/>
</dbReference>
<keyword evidence="4" id="KW-0548">Nucleotidyltransferase</keyword>
<evidence type="ECO:0000256" key="2">
    <source>
        <dbReference type="ARBA" id="ARBA00022679"/>
    </source>
</evidence>
<dbReference type="InterPro" id="IPR043519">
    <property type="entry name" value="NT_sf"/>
</dbReference>
<dbReference type="Pfam" id="PF01966">
    <property type="entry name" value="HD"/>
    <property type="match status" value="1"/>
</dbReference>
<dbReference type="EMBL" id="QUSX01000005">
    <property type="protein sequence ID" value="RRQ47547.1"/>
    <property type="molecule type" value="Genomic_DNA"/>
</dbReference>
<organism evidence="13 14">
    <name type="scientific">Maribacter algicola</name>
    <dbReference type="NCBI Taxonomy" id="2498892"/>
    <lineage>
        <taxon>Bacteria</taxon>
        <taxon>Pseudomonadati</taxon>
        <taxon>Bacteroidota</taxon>
        <taxon>Flavobacteriia</taxon>
        <taxon>Flavobacteriales</taxon>
        <taxon>Flavobacteriaceae</taxon>
        <taxon>Maribacter</taxon>
    </lineage>
</organism>
<evidence type="ECO:0000313" key="14">
    <source>
        <dbReference type="Proteomes" id="UP000286990"/>
    </source>
</evidence>
<dbReference type="InterPro" id="IPR006674">
    <property type="entry name" value="HD_domain"/>
</dbReference>
<protein>
    <submittedName>
        <fullName evidence="13">HD domain-containing protein</fullName>
    </submittedName>
</protein>
<comment type="caution">
    <text evidence="13">The sequence shown here is derived from an EMBL/GenBank/DDBJ whole genome shotgun (WGS) entry which is preliminary data.</text>
</comment>
<gene>
    <name evidence="13" type="ORF">DZC72_17590</name>
</gene>
<dbReference type="InterPro" id="IPR006675">
    <property type="entry name" value="HDIG_dom"/>
</dbReference>
<keyword evidence="7" id="KW-0692">RNA repair</keyword>
<evidence type="ECO:0000313" key="13">
    <source>
        <dbReference type="EMBL" id="RRQ47547.1"/>
    </source>
</evidence>
<evidence type="ECO:0000256" key="6">
    <source>
        <dbReference type="ARBA" id="ARBA00022741"/>
    </source>
</evidence>
<evidence type="ECO:0000256" key="10">
    <source>
        <dbReference type="ARBA" id="ARBA00022884"/>
    </source>
</evidence>
<dbReference type="GO" id="GO:0016779">
    <property type="term" value="F:nucleotidyltransferase activity"/>
    <property type="evidence" value="ECO:0007669"/>
    <property type="project" value="UniProtKB-KW"/>
</dbReference>
<comment type="similarity">
    <text evidence="11">Belongs to the tRNA nucleotidyltransferase/poly(A) polymerase family.</text>
</comment>
<dbReference type="CDD" id="cd00077">
    <property type="entry name" value="HDc"/>
    <property type="match status" value="1"/>
</dbReference>
<keyword evidence="2 11" id="KW-0808">Transferase</keyword>
<evidence type="ECO:0000256" key="7">
    <source>
        <dbReference type="ARBA" id="ARBA00022800"/>
    </source>
</evidence>
<dbReference type="PROSITE" id="PS51831">
    <property type="entry name" value="HD"/>
    <property type="match status" value="1"/>
</dbReference>